<dbReference type="EMBL" id="BJWL01000007">
    <property type="protein sequence ID" value="GFY89975.1"/>
    <property type="molecule type" value="Genomic_DNA"/>
</dbReference>
<dbReference type="Pfam" id="PF25074">
    <property type="entry name" value="DUF7798"/>
    <property type="match status" value="2"/>
</dbReference>
<proteinExistence type="predicted"/>
<dbReference type="Gene3D" id="3.80.10.10">
    <property type="entry name" value="Ribonuclease Inhibitor"/>
    <property type="match status" value="1"/>
</dbReference>
<feature type="signal peptide" evidence="2">
    <location>
        <begin position="1"/>
        <end position="28"/>
    </location>
</feature>
<dbReference type="PANTHER" id="PTHR36011">
    <property type="entry name" value="BAT2 DOMAIN PROTEIN"/>
    <property type="match status" value="1"/>
</dbReference>
<dbReference type="SUPFAM" id="SSF52058">
    <property type="entry name" value="L domain-like"/>
    <property type="match status" value="1"/>
</dbReference>
<comment type="caution">
    <text evidence="4">The sequence shown here is derived from an EMBL/GenBank/DDBJ whole genome shotgun (WGS) entry which is preliminary data.</text>
</comment>
<feature type="chain" id="PRO_5029493891" description="DUF7798 domain-containing protein" evidence="2">
    <location>
        <begin position="29"/>
        <end position="795"/>
    </location>
</feature>
<feature type="domain" description="DUF7798" evidence="3">
    <location>
        <begin position="725"/>
        <end position="792"/>
    </location>
</feature>
<accession>A0A7J0EU00</accession>
<reference evidence="4 5" key="1">
    <citation type="submission" date="2019-07" db="EMBL/GenBank/DDBJ databases">
        <title>De Novo Assembly of kiwifruit Actinidia rufa.</title>
        <authorList>
            <person name="Sugita-Konishi S."/>
            <person name="Sato K."/>
            <person name="Mori E."/>
            <person name="Abe Y."/>
            <person name="Kisaki G."/>
            <person name="Hamano K."/>
            <person name="Suezawa K."/>
            <person name="Otani M."/>
            <person name="Fukuda T."/>
            <person name="Manabe T."/>
            <person name="Gomi K."/>
            <person name="Tabuchi M."/>
            <person name="Akimitsu K."/>
            <person name="Kataoka I."/>
        </authorList>
    </citation>
    <scope>NUCLEOTIDE SEQUENCE [LARGE SCALE GENOMIC DNA]</scope>
    <source>
        <strain evidence="5">cv. Fuchu</strain>
    </source>
</reference>
<sequence>MAIPPNMTTFGCFFLFSLLFSSFSNAKAANIPYSQLSTAPEVDDLPPQYEYEIELHVTFANARLKKAYQALQSWKKAIFSDPFNMTGNWVGANVCAYNGVYCARALDDPTASVVAGVDLNQASTISRCCENSISATIVLSANSPRLFWTYRILKYVDLRYNEFEGSLPPELFEKELDAIFLNNNRFTSTIPDTLGKSPGFRGGFCQQQIERVHSEEHWEHDKHRGSNFLKQRHERLPPRGNRVLDFAKNQLTGAVPDSICTLPSLKNFTLADNFFKRVGKSCYSNSRLVLNDKTNCLEQRPRQKSKAICLPVVTKPVDCSKKCRDNPGEASPRKRGKSRKKGKQQKQKHLRHLKKTAVEVADGAVGVFSSFSVFSDLQKAATVAAEEISRNAAEVAKTAAKSIADIQNVAEDSESSEGDVEESIVEGEEKDEHDKRRKAALDKLEKASEDSLLGQARAWQALGSAWRGGSNLVHKIEHSAVNLAESIQHGGLPAPGSVAPSIIKSGKAFTAKGMQVLELVGKEAIDLLITETGIDIDGNMKRAQPQDNEDQLFEEVTFDRCFYIYGGPEHLEELEALSNHYTLLFNRRKVKLSPEQKSFYERKLKQVQQIFSLSFEIEGNAEELEKGKKIESGAEDSADEMKNLHDSSVRKAAEMAAGFTNALAGLATNDIIQRTASRLDSLHSEGVHRLSEMCCSAVSQLLMLAKSIISTANKAQEEDVDDDICIADVAEAYVAAMKGAAADSKEVSTHHKSIQEKADSISENLHSDRATAVGKIQDGLEYLTYIVSSTSMSVA</sequence>
<dbReference type="AlphaFoldDB" id="A0A7J0EU00"/>
<feature type="compositionally biased region" description="Basic residues" evidence="1">
    <location>
        <begin position="333"/>
        <end position="352"/>
    </location>
</feature>
<dbReference type="OrthoDB" id="676979at2759"/>
<evidence type="ECO:0000313" key="5">
    <source>
        <dbReference type="Proteomes" id="UP000585474"/>
    </source>
</evidence>
<dbReference type="PANTHER" id="PTHR36011:SF1">
    <property type="entry name" value="BAT2 DOMAIN PROTEIN"/>
    <property type="match status" value="1"/>
</dbReference>
<feature type="domain" description="DUF7798" evidence="3">
    <location>
        <begin position="556"/>
        <end position="724"/>
    </location>
</feature>
<evidence type="ECO:0000256" key="1">
    <source>
        <dbReference type="SAM" id="MobiDB-lite"/>
    </source>
</evidence>
<dbReference type="InterPro" id="IPR032675">
    <property type="entry name" value="LRR_dom_sf"/>
</dbReference>
<dbReference type="Proteomes" id="UP000585474">
    <property type="component" value="Unassembled WGS sequence"/>
</dbReference>
<keyword evidence="2" id="KW-0732">Signal</keyword>
<name>A0A7J0EU00_9ERIC</name>
<feature type="region of interest" description="Disordered" evidence="1">
    <location>
        <begin position="321"/>
        <end position="352"/>
    </location>
</feature>
<gene>
    <name evidence="4" type="ORF">Acr_07g0001720</name>
</gene>
<protein>
    <recommendedName>
        <fullName evidence="3">DUF7798 domain-containing protein</fullName>
    </recommendedName>
</protein>
<keyword evidence="5" id="KW-1185">Reference proteome</keyword>
<feature type="compositionally biased region" description="Acidic residues" evidence="1">
    <location>
        <begin position="411"/>
        <end position="429"/>
    </location>
</feature>
<evidence type="ECO:0000313" key="4">
    <source>
        <dbReference type="EMBL" id="GFY89975.1"/>
    </source>
</evidence>
<evidence type="ECO:0000259" key="3">
    <source>
        <dbReference type="Pfam" id="PF25074"/>
    </source>
</evidence>
<organism evidence="4 5">
    <name type="scientific">Actinidia rufa</name>
    <dbReference type="NCBI Taxonomy" id="165716"/>
    <lineage>
        <taxon>Eukaryota</taxon>
        <taxon>Viridiplantae</taxon>
        <taxon>Streptophyta</taxon>
        <taxon>Embryophyta</taxon>
        <taxon>Tracheophyta</taxon>
        <taxon>Spermatophyta</taxon>
        <taxon>Magnoliopsida</taxon>
        <taxon>eudicotyledons</taxon>
        <taxon>Gunneridae</taxon>
        <taxon>Pentapetalae</taxon>
        <taxon>asterids</taxon>
        <taxon>Ericales</taxon>
        <taxon>Actinidiaceae</taxon>
        <taxon>Actinidia</taxon>
    </lineage>
</organism>
<feature type="region of interest" description="Disordered" evidence="1">
    <location>
        <begin position="409"/>
        <end position="437"/>
    </location>
</feature>
<dbReference type="InterPro" id="IPR056700">
    <property type="entry name" value="DUF7798"/>
</dbReference>
<evidence type="ECO:0000256" key="2">
    <source>
        <dbReference type="SAM" id="SignalP"/>
    </source>
</evidence>